<protein>
    <recommendedName>
        <fullName evidence="2">CzcB N-terminal domain-containing protein</fullName>
    </recommendedName>
</protein>
<evidence type="ECO:0000259" key="2">
    <source>
        <dbReference type="Pfam" id="PF25971"/>
    </source>
</evidence>
<sequence length="201" mass="22475">MKRKFLLPLILILAMGVFVGRIILNMDTATVGHDPRENESASESEHASPIARGPHGGWLFSENGLQVEVKIFETGIPPQFRVYVTDAAGKTVPLNEVDMTISLNRLNRVDEIHFKPVGKYLLGDMTVVEPHSFDVKVHARWKEQIYKWEFSQIEARAELPEEAIKNADITIQTAGSAKLKNLLNLSGEIGLNEEKVVHIVP</sequence>
<name>A0A383CA20_9ZZZZ</name>
<dbReference type="EMBL" id="UINC01207226">
    <property type="protein sequence ID" value="SVE29227.1"/>
    <property type="molecule type" value="Genomic_DNA"/>
</dbReference>
<dbReference type="InterPro" id="IPR058646">
    <property type="entry name" value="CzcB_N"/>
</dbReference>
<dbReference type="AlphaFoldDB" id="A0A383CA20"/>
<organism evidence="3">
    <name type="scientific">marine metagenome</name>
    <dbReference type="NCBI Taxonomy" id="408172"/>
    <lineage>
        <taxon>unclassified sequences</taxon>
        <taxon>metagenomes</taxon>
        <taxon>ecological metagenomes</taxon>
    </lineage>
</organism>
<feature type="compositionally biased region" description="Basic and acidic residues" evidence="1">
    <location>
        <begin position="33"/>
        <end position="46"/>
    </location>
</feature>
<dbReference type="Pfam" id="PF25971">
    <property type="entry name" value="CzcB_N"/>
    <property type="match status" value="1"/>
</dbReference>
<gene>
    <name evidence="3" type="ORF">METZ01_LOCUS482081</name>
</gene>
<reference evidence="3" key="1">
    <citation type="submission" date="2018-05" db="EMBL/GenBank/DDBJ databases">
        <authorList>
            <person name="Lanie J.A."/>
            <person name="Ng W.-L."/>
            <person name="Kazmierczak K.M."/>
            <person name="Andrzejewski T.M."/>
            <person name="Davidsen T.M."/>
            <person name="Wayne K.J."/>
            <person name="Tettelin H."/>
            <person name="Glass J.I."/>
            <person name="Rusch D."/>
            <person name="Podicherti R."/>
            <person name="Tsui H.-C.T."/>
            <person name="Winkler M.E."/>
        </authorList>
    </citation>
    <scope>NUCLEOTIDE SEQUENCE</scope>
</reference>
<accession>A0A383CA20</accession>
<evidence type="ECO:0000313" key="3">
    <source>
        <dbReference type="EMBL" id="SVE29227.1"/>
    </source>
</evidence>
<feature type="non-terminal residue" evidence="3">
    <location>
        <position position="201"/>
    </location>
</feature>
<evidence type="ECO:0000256" key="1">
    <source>
        <dbReference type="SAM" id="MobiDB-lite"/>
    </source>
</evidence>
<proteinExistence type="predicted"/>
<feature type="region of interest" description="Disordered" evidence="1">
    <location>
        <begin position="33"/>
        <end position="52"/>
    </location>
</feature>
<feature type="domain" description="CzcB N-terminal" evidence="2">
    <location>
        <begin position="57"/>
        <end position="148"/>
    </location>
</feature>